<keyword evidence="3" id="KW-1185">Reference proteome</keyword>
<dbReference type="EMBL" id="ML212399">
    <property type="protein sequence ID" value="TFK78659.1"/>
    <property type="molecule type" value="Genomic_DNA"/>
</dbReference>
<organism evidence="2 3">
    <name type="scientific">Polyporus arcularius HHB13444</name>
    <dbReference type="NCBI Taxonomy" id="1314778"/>
    <lineage>
        <taxon>Eukaryota</taxon>
        <taxon>Fungi</taxon>
        <taxon>Dikarya</taxon>
        <taxon>Basidiomycota</taxon>
        <taxon>Agaricomycotina</taxon>
        <taxon>Agaricomycetes</taxon>
        <taxon>Polyporales</taxon>
        <taxon>Polyporaceae</taxon>
        <taxon>Polyporus</taxon>
    </lineage>
</organism>
<feature type="region of interest" description="Disordered" evidence="1">
    <location>
        <begin position="105"/>
        <end position="181"/>
    </location>
</feature>
<evidence type="ECO:0000313" key="2">
    <source>
        <dbReference type="EMBL" id="TFK78659.1"/>
    </source>
</evidence>
<feature type="compositionally biased region" description="Polar residues" evidence="1">
    <location>
        <begin position="113"/>
        <end position="133"/>
    </location>
</feature>
<evidence type="ECO:0000313" key="3">
    <source>
        <dbReference type="Proteomes" id="UP000308197"/>
    </source>
</evidence>
<name>A0A5C3NPP2_9APHY</name>
<proteinExistence type="predicted"/>
<reference evidence="2 3" key="1">
    <citation type="journal article" date="2019" name="Nat. Ecol. Evol.">
        <title>Megaphylogeny resolves global patterns of mushroom evolution.</title>
        <authorList>
            <person name="Varga T."/>
            <person name="Krizsan K."/>
            <person name="Foldi C."/>
            <person name="Dima B."/>
            <person name="Sanchez-Garcia M."/>
            <person name="Sanchez-Ramirez S."/>
            <person name="Szollosi G.J."/>
            <person name="Szarkandi J.G."/>
            <person name="Papp V."/>
            <person name="Albert L."/>
            <person name="Andreopoulos W."/>
            <person name="Angelini C."/>
            <person name="Antonin V."/>
            <person name="Barry K.W."/>
            <person name="Bougher N.L."/>
            <person name="Buchanan P."/>
            <person name="Buyck B."/>
            <person name="Bense V."/>
            <person name="Catcheside P."/>
            <person name="Chovatia M."/>
            <person name="Cooper J."/>
            <person name="Damon W."/>
            <person name="Desjardin D."/>
            <person name="Finy P."/>
            <person name="Geml J."/>
            <person name="Haridas S."/>
            <person name="Hughes K."/>
            <person name="Justo A."/>
            <person name="Karasinski D."/>
            <person name="Kautmanova I."/>
            <person name="Kiss B."/>
            <person name="Kocsube S."/>
            <person name="Kotiranta H."/>
            <person name="LaButti K.M."/>
            <person name="Lechner B.E."/>
            <person name="Liimatainen K."/>
            <person name="Lipzen A."/>
            <person name="Lukacs Z."/>
            <person name="Mihaltcheva S."/>
            <person name="Morgado L.N."/>
            <person name="Niskanen T."/>
            <person name="Noordeloos M.E."/>
            <person name="Ohm R.A."/>
            <person name="Ortiz-Santana B."/>
            <person name="Ovrebo C."/>
            <person name="Racz N."/>
            <person name="Riley R."/>
            <person name="Savchenko A."/>
            <person name="Shiryaev A."/>
            <person name="Soop K."/>
            <person name="Spirin V."/>
            <person name="Szebenyi C."/>
            <person name="Tomsovsky M."/>
            <person name="Tulloss R.E."/>
            <person name="Uehling J."/>
            <person name="Grigoriev I.V."/>
            <person name="Vagvolgyi C."/>
            <person name="Papp T."/>
            <person name="Martin F.M."/>
            <person name="Miettinen O."/>
            <person name="Hibbett D.S."/>
            <person name="Nagy L.G."/>
        </authorList>
    </citation>
    <scope>NUCLEOTIDE SEQUENCE [LARGE SCALE GENOMIC DNA]</scope>
    <source>
        <strain evidence="2 3">HHB13444</strain>
    </source>
</reference>
<protein>
    <submittedName>
        <fullName evidence="2">Uncharacterized protein</fullName>
    </submittedName>
</protein>
<dbReference type="InParanoid" id="A0A5C3NPP2"/>
<feature type="compositionally biased region" description="Low complexity" evidence="1">
    <location>
        <begin position="146"/>
        <end position="167"/>
    </location>
</feature>
<feature type="non-terminal residue" evidence="2">
    <location>
        <position position="1"/>
    </location>
</feature>
<sequence length="265" mass="29021">DWVEAFDDVARNQSISPKGKQYIKLSYSCEDPYTPDDLLAFVEANYDSDGEMKHEASHIVDEEGLGEFLHALQVRILELETVNASQDIEISQLRDALQKTRTEYGHRVPNVASPGSSRTASADTFGVTSPRNTQPRDVRPVSRADSVMSSTWSSVSSVTSSSAGPSTPRRGARPLTVSPSLTSQHAVRPPWFIFGPSSDRALKRHDLGSMTHNVLQDIADQFPQEEWPRRLSQQIPACSADVVRSLVKAMTKDTNAAIAAANATV</sequence>
<dbReference type="Proteomes" id="UP000308197">
    <property type="component" value="Unassembled WGS sequence"/>
</dbReference>
<accession>A0A5C3NPP2</accession>
<gene>
    <name evidence="2" type="ORF">K466DRAFT_570696</name>
</gene>
<evidence type="ECO:0000256" key="1">
    <source>
        <dbReference type="SAM" id="MobiDB-lite"/>
    </source>
</evidence>
<dbReference type="AlphaFoldDB" id="A0A5C3NPP2"/>